<gene>
    <name evidence="1" type="ORF">mv_R955</name>
</gene>
<organism evidence="1">
    <name type="scientific">Moumouvirus sp. 'Monve'</name>
    <dbReference type="NCBI Taxonomy" id="1128131"/>
    <lineage>
        <taxon>Viruses</taxon>
        <taxon>Varidnaviria</taxon>
        <taxon>Bamfordvirae</taxon>
        <taxon>Nucleocytoviricota</taxon>
        <taxon>Megaviricetes</taxon>
        <taxon>Imitervirales</taxon>
        <taxon>Mimiviridae</taxon>
        <taxon>Megamimivirinae</taxon>
        <taxon>Moumouvirus</taxon>
    </lineage>
</organism>
<name>H2EF92_9VIRU</name>
<sequence>MTLQHLLKKINPENITRGPEVMIYGNICNNSDVINYLNMLGYTSSDRIISRKDYKIIKELPIIKFLVEIDQDQVLCYFKYNYQCLD</sequence>
<reference evidence="1" key="1">
    <citation type="submission" date="2011-10" db="EMBL/GenBank/DDBJ databases">
        <title>Provirophages and transpovirons: unique mobilome of giant viruses.</title>
        <authorList>
            <person name="Desnues C."/>
            <person name="LaScola B."/>
            <person name="Yutin N."/>
            <person name="Fournous G."/>
            <person name="Koonin E."/>
            <person name="Raoult D."/>
        </authorList>
    </citation>
    <scope>NUCLEOTIDE SEQUENCE</scope>
    <source>
        <strain evidence="1">Mv13-mv</strain>
    </source>
</reference>
<proteinExistence type="predicted"/>
<evidence type="ECO:0000313" key="1">
    <source>
        <dbReference type="EMBL" id="AEX63157.1"/>
    </source>
</evidence>
<protein>
    <submittedName>
        <fullName evidence="1">Uncharacterized protein</fullName>
    </submittedName>
</protein>
<accession>H2EF92</accession>
<dbReference type="EMBL" id="JN885999">
    <property type="protein sequence ID" value="AEX63157.1"/>
    <property type="molecule type" value="Genomic_DNA"/>
</dbReference>